<dbReference type="Gene3D" id="3.40.50.720">
    <property type="entry name" value="NAD(P)-binding Rossmann-like Domain"/>
    <property type="match status" value="1"/>
</dbReference>
<comment type="caution">
    <text evidence="2">The sequence shown here is derived from an EMBL/GenBank/DDBJ whole genome shotgun (WGS) entry which is preliminary data.</text>
</comment>
<feature type="signal peptide" evidence="1">
    <location>
        <begin position="1"/>
        <end position="16"/>
    </location>
</feature>
<dbReference type="PANTHER" id="PTHR44147:SF2">
    <property type="entry name" value="DEHYDROGENASE_REDUCTASE SDR FAMILY MEMBER 1"/>
    <property type="match status" value="1"/>
</dbReference>
<name>A0A8J5XNA8_DIALT</name>
<feature type="chain" id="PRO_5035171655" evidence="1">
    <location>
        <begin position="17"/>
        <end position="356"/>
    </location>
</feature>
<dbReference type="Proteomes" id="UP000751190">
    <property type="component" value="Unassembled WGS sequence"/>
</dbReference>
<keyword evidence="3" id="KW-1185">Reference proteome</keyword>
<dbReference type="PRINTS" id="PR00081">
    <property type="entry name" value="GDHRDH"/>
</dbReference>
<dbReference type="AlphaFoldDB" id="A0A8J5XNA8"/>
<evidence type="ECO:0000313" key="3">
    <source>
        <dbReference type="Proteomes" id="UP000751190"/>
    </source>
</evidence>
<organism evidence="2 3">
    <name type="scientific">Diacronema lutheri</name>
    <name type="common">Unicellular marine alga</name>
    <name type="synonym">Monochrysis lutheri</name>
    <dbReference type="NCBI Taxonomy" id="2081491"/>
    <lineage>
        <taxon>Eukaryota</taxon>
        <taxon>Haptista</taxon>
        <taxon>Haptophyta</taxon>
        <taxon>Pavlovophyceae</taxon>
        <taxon>Pavlovales</taxon>
        <taxon>Pavlovaceae</taxon>
        <taxon>Diacronema</taxon>
    </lineage>
</organism>
<protein>
    <submittedName>
        <fullName evidence="2">Uncharacterized protein</fullName>
    </submittedName>
</protein>
<dbReference type="SUPFAM" id="SSF51735">
    <property type="entry name" value="NAD(P)-binding Rossmann-fold domains"/>
    <property type="match status" value="1"/>
</dbReference>
<dbReference type="InterPro" id="IPR002347">
    <property type="entry name" value="SDR_fam"/>
</dbReference>
<dbReference type="OrthoDB" id="1933717at2759"/>
<proteinExistence type="predicted"/>
<dbReference type="OMA" id="QVYGFTD"/>
<dbReference type="InterPro" id="IPR020904">
    <property type="entry name" value="Sc_DH/Rdtase_CS"/>
</dbReference>
<evidence type="ECO:0000256" key="1">
    <source>
        <dbReference type="SAM" id="SignalP"/>
    </source>
</evidence>
<dbReference type="PROSITE" id="PS00061">
    <property type="entry name" value="ADH_SHORT"/>
    <property type="match status" value="1"/>
</dbReference>
<accession>A0A8J5XNA8</accession>
<gene>
    <name evidence="2" type="ORF">KFE25_013366</name>
</gene>
<dbReference type="EMBL" id="JAGTXO010000004">
    <property type="protein sequence ID" value="KAG8468283.1"/>
    <property type="molecule type" value="Genomic_DNA"/>
</dbReference>
<dbReference type="PANTHER" id="PTHR44147">
    <property type="entry name" value="DEHYDROGENASE/REDUCTASE SDR FAMILY MEMBER 1"/>
    <property type="match status" value="1"/>
</dbReference>
<dbReference type="Pfam" id="PF00106">
    <property type="entry name" value="adh_short"/>
    <property type="match status" value="1"/>
</dbReference>
<evidence type="ECO:0000313" key="2">
    <source>
        <dbReference type="EMBL" id="KAG8468283.1"/>
    </source>
</evidence>
<reference evidence="2" key="1">
    <citation type="submission" date="2021-05" db="EMBL/GenBank/DDBJ databases">
        <title>The genome of the haptophyte Pavlova lutheri (Diacronema luteri, Pavlovales) - a model for lipid biosynthesis in eukaryotic algae.</title>
        <authorList>
            <person name="Hulatt C.J."/>
            <person name="Posewitz M.C."/>
        </authorList>
    </citation>
    <scope>NUCLEOTIDE SEQUENCE</scope>
    <source>
        <strain evidence="2">NIVA-4/92</strain>
    </source>
</reference>
<keyword evidence="1" id="KW-0732">Signal</keyword>
<dbReference type="InterPro" id="IPR036291">
    <property type="entry name" value="NAD(P)-bd_dom_sf"/>
</dbReference>
<sequence length="356" mass="37971">MHALLALLLGASAGSASVVGPAPLRGKVALVTGASRGIGRGIAIELGRAGAEVYVTGRSLRGSRARPAAACDDLTIERTAEEVSEAGGVGRFIRCDHADDASVSEAFARIAQEQPGLDILVNNAFSSDNLNDLQQGGLRAPFWVQGARMWDMVHNVGLRSHYVCSCEAVPLMMRRGGGLMVQVSSFGGSSYIFNVAYGVAKGAVDRLTRDMSIELRPHAINTVSLYPGLVRTERNLQLQREGMWDAESGGLDLDKGETPSFSGRATVALACAPPDMLRALSGSVQVVAELAEQFGFDDEGATRPASIRSLRFLLPQYVFPDMRKQGLPVPGWLDERVPDVKLPWAVFKGGPPQDIA</sequence>